<evidence type="ECO:0000313" key="1">
    <source>
        <dbReference type="EMBL" id="WDQ45576.1"/>
    </source>
</evidence>
<protein>
    <submittedName>
        <fullName evidence="1">Uncharacterized protein</fullName>
    </submittedName>
</protein>
<proteinExistence type="predicted"/>
<reference evidence="1" key="2">
    <citation type="journal article" date="2024" name="Heliyon">
        <title>Complete genome sequence of the novel virulent phage PMBT24 infecting Enterocloster bolteae from the human gut.</title>
        <authorList>
            <person name="Sprotte S."/>
            <person name="Brinks E."/>
            <person name="Neve H."/>
            <person name="Franz C.M.A.P."/>
        </authorList>
    </citation>
    <scope>NUCLEOTIDE SEQUENCE</scope>
</reference>
<name>A0AAT9TRM5_9CAUD</name>
<organism evidence="1">
    <name type="scientific">Enterocloster phage PMBT24</name>
    <dbReference type="NCBI Taxonomy" id="3025413"/>
    <lineage>
        <taxon>Viruses</taxon>
        <taxon>Duplodnaviria</taxon>
        <taxon>Heunggongvirae</taxon>
        <taxon>Uroviricota</taxon>
        <taxon>Caudoviricetes</taxon>
    </lineage>
</organism>
<sequence>MNKVREELFKRFIMSEYKDSEMRVMLFGCINPQIPNFDKISYVVIKESFVENGPLKVVETPFIKLKDAIKLYNSYTPA</sequence>
<reference evidence="1" key="1">
    <citation type="submission" date="2023-01" db="EMBL/GenBank/DDBJ databases">
        <authorList>
            <person name="Sprotte S."/>
            <person name="Brinks E."/>
        </authorList>
    </citation>
    <scope>NUCLEOTIDE SEQUENCE</scope>
</reference>
<accession>A0AAT9TRM5</accession>
<dbReference type="EMBL" id="OQ326496">
    <property type="protein sequence ID" value="WDQ45576.1"/>
    <property type="molecule type" value="Genomic_DNA"/>
</dbReference>